<dbReference type="InterPro" id="IPR013761">
    <property type="entry name" value="SAM/pointed_sf"/>
</dbReference>
<dbReference type="CDD" id="cd20053">
    <property type="entry name" value="FH_FOXI1"/>
    <property type="match status" value="1"/>
</dbReference>
<dbReference type="SMART" id="SM00252">
    <property type="entry name" value="SH2"/>
    <property type="match status" value="1"/>
</dbReference>
<dbReference type="PROSITE" id="PS00657">
    <property type="entry name" value="FORK_HEAD_1"/>
    <property type="match status" value="1"/>
</dbReference>
<keyword evidence="9 15" id="KW-0539">Nucleus</keyword>
<feature type="compositionally biased region" description="Basic and acidic residues" evidence="17">
    <location>
        <begin position="241"/>
        <end position="254"/>
    </location>
</feature>
<evidence type="ECO:0000256" key="13">
    <source>
        <dbReference type="ARBA" id="ARBA00076939"/>
    </source>
</evidence>
<dbReference type="PROSITE" id="PS50039">
    <property type="entry name" value="FORK_HEAD_3"/>
    <property type="match status" value="1"/>
</dbReference>
<feature type="domain" description="SH2" evidence="18">
    <location>
        <begin position="399"/>
        <end position="505"/>
    </location>
</feature>
<dbReference type="SMART" id="SM00339">
    <property type="entry name" value="FH"/>
    <property type="match status" value="1"/>
</dbReference>
<reference evidence="20" key="1">
    <citation type="submission" date="2025-08" db="UniProtKB">
        <authorList>
            <consortium name="Ensembl"/>
        </authorList>
    </citation>
    <scope>IDENTIFICATION</scope>
</reference>
<evidence type="ECO:0000256" key="11">
    <source>
        <dbReference type="ARBA" id="ARBA00064703"/>
    </source>
</evidence>
<sequence>MSFDRVPSKSEVMGWNPHQLSDYMRRLELSGCDKVIVKCNINGQRFLNMSENDIQKFPKVHSPLISKICCEINRKEEKRPFFAKRSTAPKYHEPDTSQEVQPWGPDEFDDDDDYVSPDADDDDGSVGDYEYPTEGPEVGGEDSDNDYEPPPSEPPDEIPYKLCVAKRMADGDYIDSTPHRGTALRQPPPPPQRPGPGPPLPSASRPSLVEPPPPRREQSPQRPGRLPVPAPFSSAPPAPLVDRRIKPTKLDRTNLTESPVPARKLNTTDRPAPHLWRPQAEERSPDPPRMPKPPLPLSARVIRSSSSVGNNRYVPGARNEVRNEVSMAKSFNSNTFPRPGLLRPPLPSDCLPPNFDTTASRLQASFSHRSKIIPVPSPVQASMPPPADLEDEQDMNLQWYVGQVSRGQAEGCLRRVNKDGAFLVRDSSKRSSIQPYTLMVLYQDKVYNIQIRCEQNKFLLGTGLKGSETFPMVAHIINHYRQQPLLLIDAKNREAEPFIRLKRPAANPRTNLWVSMTMFVPQSFSPPSCGTQYPSLGQESPEFSLYSDSFYSPPAVPSLQQATPPAYDLGDYTSPSTNPYLWFNGPELNSVPYIEGPTGPACGPYVPQHCNMQRPYLGADGPGVVVGDLSWFSMPSQEELMKLVRPPYSYSALIAMAIHGAQERRLTLSQIYQYVADNFPFYNKSKAGWQNSIRHNLSLNDCFKKVPRDEDDPGKGNYWTLDPNCEKRFDNGNFRRKRKRKSESLPGDGGSSGSESLESSPKHPNNMSDVSSSSDRGPSPISSAPSLCLNSFLSQMAEVGTVSNTVEADTLHRPRLPIEVPQRASPSQGYGSYSPNATVPHWEVHMSHPQHPTIPSSPPLYPVGYRDSVRTLLSNQLDPALDSIHYQQEGTEV</sequence>
<name>A0A8C7CWL9_ONCKI</name>
<feature type="region of interest" description="Disordered" evidence="17">
    <location>
        <begin position="81"/>
        <end position="297"/>
    </location>
</feature>
<dbReference type="InterPro" id="IPR000980">
    <property type="entry name" value="SH2"/>
</dbReference>
<dbReference type="GO" id="GO:0005634">
    <property type="term" value="C:nucleus"/>
    <property type="evidence" value="ECO:0007669"/>
    <property type="project" value="UniProtKB-SubCell"/>
</dbReference>
<evidence type="ECO:0000256" key="15">
    <source>
        <dbReference type="PROSITE-ProRule" id="PRU00089"/>
    </source>
</evidence>
<dbReference type="Ensembl" id="ENSOKIT00005006469.1">
    <property type="protein sequence ID" value="ENSOKIP00005006063.1"/>
    <property type="gene ID" value="ENSOKIG00005002795.1"/>
</dbReference>
<dbReference type="Pfam" id="PF00017">
    <property type="entry name" value="SH2"/>
    <property type="match status" value="1"/>
</dbReference>
<dbReference type="GO" id="GO:0030154">
    <property type="term" value="P:cell differentiation"/>
    <property type="evidence" value="ECO:0007669"/>
    <property type="project" value="UniProtKB-ARBA"/>
</dbReference>
<dbReference type="PANTHER" id="PTHR11829:SF383">
    <property type="entry name" value="FORKHEAD BOX I2-RELATED"/>
    <property type="match status" value="1"/>
</dbReference>
<dbReference type="PRINTS" id="PR00053">
    <property type="entry name" value="FORKHEAD"/>
</dbReference>
<evidence type="ECO:0000256" key="10">
    <source>
        <dbReference type="ARBA" id="ARBA00055328"/>
    </source>
</evidence>
<dbReference type="AlphaFoldDB" id="A0A8C7CWL9"/>
<evidence type="ECO:0000256" key="5">
    <source>
        <dbReference type="ARBA" id="ARBA00022999"/>
    </source>
</evidence>
<dbReference type="GO" id="GO:0005829">
    <property type="term" value="C:cytosol"/>
    <property type="evidence" value="ECO:0007669"/>
    <property type="project" value="UniProtKB-ARBA"/>
</dbReference>
<keyword evidence="4" id="KW-0597">Phosphoprotein</keyword>
<dbReference type="SUPFAM" id="SSF46785">
    <property type="entry name" value="Winged helix' DNA-binding domain"/>
    <property type="match status" value="1"/>
</dbReference>
<dbReference type="InterPro" id="IPR018122">
    <property type="entry name" value="TF_fork_head_CS_1"/>
</dbReference>
<keyword evidence="5 16" id="KW-0727">SH2 domain</keyword>
<dbReference type="PRINTS" id="PR00401">
    <property type="entry name" value="SH2DOMAIN"/>
</dbReference>
<evidence type="ECO:0000256" key="6">
    <source>
        <dbReference type="ARBA" id="ARBA00023015"/>
    </source>
</evidence>
<dbReference type="InterPro" id="IPR036860">
    <property type="entry name" value="SH2_dom_sf"/>
</dbReference>
<reference evidence="20" key="2">
    <citation type="submission" date="2025-09" db="UniProtKB">
        <authorList>
            <consortium name="Ensembl"/>
        </authorList>
    </citation>
    <scope>IDENTIFICATION</scope>
</reference>
<evidence type="ECO:0000256" key="12">
    <source>
        <dbReference type="ARBA" id="ARBA00073181"/>
    </source>
</evidence>
<dbReference type="PROSITE" id="PS50001">
    <property type="entry name" value="SH2"/>
    <property type="match status" value="1"/>
</dbReference>
<dbReference type="Gene3D" id="1.10.10.10">
    <property type="entry name" value="Winged helix-like DNA-binding domain superfamily/Winged helix DNA-binding domain"/>
    <property type="match status" value="1"/>
</dbReference>
<feature type="compositionally biased region" description="Acidic residues" evidence="17">
    <location>
        <begin position="106"/>
        <end position="125"/>
    </location>
</feature>
<evidence type="ECO:0000256" key="7">
    <source>
        <dbReference type="ARBA" id="ARBA00023125"/>
    </source>
</evidence>
<feature type="domain" description="Fork-head" evidence="19">
    <location>
        <begin position="645"/>
        <end position="739"/>
    </location>
</feature>
<evidence type="ECO:0000256" key="9">
    <source>
        <dbReference type="ARBA" id="ARBA00023242"/>
    </source>
</evidence>
<evidence type="ECO:0000256" key="17">
    <source>
        <dbReference type="SAM" id="MobiDB-lite"/>
    </source>
</evidence>
<evidence type="ECO:0000259" key="18">
    <source>
        <dbReference type="PROSITE" id="PS50001"/>
    </source>
</evidence>
<comment type="function">
    <text evidence="10">Adapter protein primarily involved in signaling pathways within T-cells, as well as other immune cells such as platelets, mast cells, and natural killer (NK) cells. Plays a crucial role for transducing signal from the T-cell receptor (TCR) after antigen recognition leading to T-cell activation. Mechanistically, once phosphorylated by the kinase ZAP70, mediates interactions with the guanine-nucleotide exchange factor VAV1, the adapter protein NCK and the kinase ITK. In turn, stimulates the activation of PKC-theta/PRKCQ and NF-kappa-B transcriptional activity in response to CD3 and CD28 costimulation. Also plays an essential role in AGER-induced signaling pathways including p38 MAPK and ERK1/2 activation leading to cytokine release and pro-inflammatory responses.</text>
</comment>
<keyword evidence="21" id="KW-1185">Reference proteome</keyword>
<organism evidence="20 21">
    <name type="scientific">Oncorhynchus kisutch</name>
    <name type="common">Coho salmon</name>
    <name type="synonym">Salmo kisutch</name>
    <dbReference type="NCBI Taxonomy" id="8019"/>
    <lineage>
        <taxon>Eukaryota</taxon>
        <taxon>Metazoa</taxon>
        <taxon>Chordata</taxon>
        <taxon>Craniata</taxon>
        <taxon>Vertebrata</taxon>
        <taxon>Euteleostomi</taxon>
        <taxon>Actinopterygii</taxon>
        <taxon>Neopterygii</taxon>
        <taxon>Teleostei</taxon>
        <taxon>Protacanthopterygii</taxon>
        <taxon>Salmoniformes</taxon>
        <taxon>Salmonidae</taxon>
        <taxon>Salmoninae</taxon>
        <taxon>Oncorhynchus</taxon>
    </lineage>
</organism>
<dbReference type="GO" id="GO:0002376">
    <property type="term" value="P:immune system process"/>
    <property type="evidence" value="ECO:0007669"/>
    <property type="project" value="UniProtKB-ARBA"/>
</dbReference>
<dbReference type="FunFam" id="1.10.150.50:FF:000051">
    <property type="entry name" value="Lymphocyte cytosolic protein 2"/>
    <property type="match status" value="1"/>
</dbReference>
<comment type="subunit">
    <text evidence="11">Interacts with SLA. Interacts with CBLB. Interacts with GRB2. Interacts with SHB. Interacts with PRAM1. Interacts (via SH2 domain) with CD6 (via tyrosine phosphorylated C-terminus). Interacts with FYB1 and the phosphorylated form of FYB2. Interacts with 14-3-3 adapter/YWHAZ; this phosphorylation leads to YWHAZ proteolytic degradation. Interacts with VAV1; this interaction plays a role in TCR-mediated cytokine production. Interacts with AGER; this interaction plays an important role in AGER-mediated pro-inflammatory responses and cytokine release.</text>
</comment>
<dbReference type="GO" id="GO:0000978">
    <property type="term" value="F:RNA polymerase II cis-regulatory region sequence-specific DNA binding"/>
    <property type="evidence" value="ECO:0007669"/>
    <property type="project" value="TreeGrafter"/>
</dbReference>
<dbReference type="PANTHER" id="PTHR11829">
    <property type="entry name" value="FORKHEAD BOX PROTEIN"/>
    <property type="match status" value="1"/>
</dbReference>
<feature type="region of interest" description="Disordered" evidence="17">
    <location>
        <begin position="730"/>
        <end position="782"/>
    </location>
</feature>
<feature type="DNA-binding region" description="Fork-head" evidence="15">
    <location>
        <begin position="645"/>
        <end position="739"/>
    </location>
</feature>
<evidence type="ECO:0000256" key="2">
    <source>
        <dbReference type="ARBA" id="ARBA00004496"/>
    </source>
</evidence>
<dbReference type="InterPro" id="IPR036390">
    <property type="entry name" value="WH_DNA-bd_sf"/>
</dbReference>
<dbReference type="Gene3D" id="3.30.505.10">
    <property type="entry name" value="SH2 domain"/>
    <property type="match status" value="1"/>
</dbReference>
<evidence type="ECO:0000256" key="3">
    <source>
        <dbReference type="ARBA" id="ARBA00022490"/>
    </source>
</evidence>
<dbReference type="GO" id="GO:0009888">
    <property type="term" value="P:tissue development"/>
    <property type="evidence" value="ECO:0007669"/>
    <property type="project" value="UniProtKB-ARBA"/>
</dbReference>
<keyword evidence="3" id="KW-0963">Cytoplasm</keyword>
<dbReference type="GO" id="GO:0009653">
    <property type="term" value="P:anatomical structure morphogenesis"/>
    <property type="evidence" value="ECO:0007669"/>
    <property type="project" value="TreeGrafter"/>
</dbReference>
<evidence type="ECO:0000313" key="20">
    <source>
        <dbReference type="Ensembl" id="ENSOKIP00005006063.1"/>
    </source>
</evidence>
<feature type="compositionally biased region" description="Pro residues" evidence="17">
    <location>
        <begin position="226"/>
        <end position="239"/>
    </location>
</feature>
<accession>A0A8C7CWL9</accession>
<dbReference type="GeneTree" id="ENSGT00940000164576"/>
<dbReference type="Gene3D" id="1.10.150.50">
    <property type="entry name" value="Transcription Factor, Ets-1"/>
    <property type="match status" value="1"/>
</dbReference>
<evidence type="ECO:0000256" key="4">
    <source>
        <dbReference type="ARBA" id="ARBA00022553"/>
    </source>
</evidence>
<dbReference type="FunFam" id="1.10.10.10:FF:000016">
    <property type="entry name" value="Forkhead box protein I1"/>
    <property type="match status" value="1"/>
</dbReference>
<gene>
    <name evidence="20" type="primary">LOC109893005</name>
</gene>
<keyword evidence="6" id="KW-0805">Transcription regulation</keyword>
<feature type="compositionally biased region" description="Pro residues" evidence="17">
    <location>
        <begin position="287"/>
        <end position="296"/>
    </location>
</feature>
<feature type="compositionally biased region" description="Pro residues" evidence="17">
    <location>
        <begin position="186"/>
        <end position="201"/>
    </location>
</feature>
<dbReference type="SUPFAM" id="SSF47769">
    <property type="entry name" value="SAM/Pointed domain"/>
    <property type="match status" value="1"/>
</dbReference>
<evidence type="ECO:0000256" key="8">
    <source>
        <dbReference type="ARBA" id="ARBA00023163"/>
    </source>
</evidence>
<keyword evidence="8" id="KW-0804">Transcription</keyword>
<dbReference type="GO" id="GO:0000981">
    <property type="term" value="F:DNA-binding transcription factor activity, RNA polymerase II-specific"/>
    <property type="evidence" value="ECO:0007669"/>
    <property type="project" value="TreeGrafter"/>
</dbReference>
<evidence type="ECO:0000256" key="1">
    <source>
        <dbReference type="ARBA" id="ARBA00004123"/>
    </source>
</evidence>
<dbReference type="FunFam" id="3.30.505.10:FF:000016">
    <property type="entry name" value="B-cell linker protein isoform 2"/>
    <property type="match status" value="1"/>
</dbReference>
<keyword evidence="7 15" id="KW-0238">DNA-binding</keyword>
<feature type="compositionally biased region" description="Low complexity" evidence="17">
    <location>
        <begin position="768"/>
        <end position="782"/>
    </location>
</feature>
<evidence type="ECO:0000256" key="16">
    <source>
        <dbReference type="PROSITE-ProRule" id="PRU00191"/>
    </source>
</evidence>
<dbReference type="SUPFAM" id="SSF55550">
    <property type="entry name" value="SH2 domain"/>
    <property type="match status" value="1"/>
</dbReference>
<dbReference type="Proteomes" id="UP000694557">
    <property type="component" value="Unassembled WGS sequence"/>
</dbReference>
<evidence type="ECO:0000313" key="21">
    <source>
        <dbReference type="Proteomes" id="UP000694557"/>
    </source>
</evidence>
<dbReference type="Pfam" id="PF00250">
    <property type="entry name" value="Forkhead"/>
    <property type="match status" value="1"/>
</dbReference>
<dbReference type="InterPro" id="IPR001766">
    <property type="entry name" value="Fork_head_dom"/>
</dbReference>
<dbReference type="InterPro" id="IPR036388">
    <property type="entry name" value="WH-like_DNA-bd_sf"/>
</dbReference>
<comment type="subcellular location">
    <subcellularLocation>
        <location evidence="2">Cytoplasm</location>
    </subcellularLocation>
    <subcellularLocation>
        <location evidence="1 15">Nucleus</location>
    </subcellularLocation>
</comment>
<dbReference type="CDD" id="cd09522">
    <property type="entry name" value="SAM_SLP76"/>
    <property type="match status" value="1"/>
</dbReference>
<evidence type="ECO:0000259" key="19">
    <source>
        <dbReference type="PROSITE" id="PS50039"/>
    </source>
</evidence>
<proteinExistence type="predicted"/>
<dbReference type="InterPro" id="IPR050211">
    <property type="entry name" value="FOX_domain-containing"/>
</dbReference>
<protein>
    <recommendedName>
        <fullName evidence="12">Lymphocyte cytosolic protein 2</fullName>
    </recommendedName>
    <alternativeName>
        <fullName evidence="13">SH2 domain-containing leukocyte protein of 76 kDa</fullName>
    </alternativeName>
    <alternativeName>
        <fullName evidence="14">SLP-76 tyrosine phosphoprotein</fullName>
    </alternativeName>
</protein>
<evidence type="ECO:0000256" key="14">
    <source>
        <dbReference type="ARBA" id="ARBA00079396"/>
    </source>
</evidence>
<dbReference type="InterPro" id="IPR030456">
    <property type="entry name" value="TF_fork_head_CS_2"/>
</dbReference>
<dbReference type="PROSITE" id="PS00658">
    <property type="entry name" value="FORK_HEAD_2"/>
    <property type="match status" value="1"/>
</dbReference>